<dbReference type="RefSeq" id="WP_039403379.1">
    <property type="nucleotide sequence ID" value="NZ_JTDK01000024.1"/>
</dbReference>
<gene>
    <name evidence="3" type="ORF">LK09_19490</name>
</gene>
<dbReference type="InterPro" id="IPR003870">
    <property type="entry name" value="DUF222"/>
</dbReference>
<evidence type="ECO:0000259" key="2">
    <source>
        <dbReference type="Pfam" id="PF02720"/>
    </source>
</evidence>
<feature type="compositionally biased region" description="Low complexity" evidence="1">
    <location>
        <begin position="229"/>
        <end position="240"/>
    </location>
</feature>
<sequence length="303" mass="31747">MADTSHGGLSPVLSDLDVLVDGLGGARARVAAAFGAETRFYASVAALVDRRERERAQQADTGAVVSASQLAMREIYAEIAAAVRLSEYQVASRVNQAQILVSRFATTMTLVDAGVLSPQHATTIADVGGVIDDPDIRAEYEDHAIDLAAELTPAQLKDALGVLVDRLDPDGTQQRVRDAVARRSVRKRSVEPGVGQLIITGPTAQIEGTYNRLTDIATELHTQNQKDTAAAAEAAEAAAGADRRPGEDAETDQADAAAVAAGATEGEDAAVDSFVPDERTRAQIMADVALDLLLTNVPDAHGT</sequence>
<evidence type="ECO:0000313" key="4">
    <source>
        <dbReference type="Proteomes" id="UP000031030"/>
    </source>
</evidence>
<feature type="region of interest" description="Disordered" evidence="1">
    <location>
        <begin position="224"/>
        <end position="271"/>
    </location>
</feature>
<feature type="compositionally biased region" description="Low complexity" evidence="1">
    <location>
        <begin position="254"/>
        <end position="264"/>
    </location>
</feature>
<reference evidence="3 4" key="1">
    <citation type="submission" date="2014-11" db="EMBL/GenBank/DDBJ databases">
        <title>Genome sequence of Microbacterium mangrovi MUSC 115(T).</title>
        <authorList>
            <person name="Lee L.-H."/>
        </authorList>
    </citation>
    <scope>NUCLEOTIDE SEQUENCE [LARGE SCALE GENOMIC DNA]</scope>
    <source>
        <strain evidence="3 4">MUSC 115</strain>
    </source>
</reference>
<dbReference type="EMBL" id="JTDK01000024">
    <property type="protein sequence ID" value="KHK95355.1"/>
    <property type="molecule type" value="Genomic_DNA"/>
</dbReference>
<comment type="caution">
    <text evidence="3">The sequence shown here is derived from an EMBL/GenBank/DDBJ whole genome shotgun (WGS) entry which is preliminary data.</text>
</comment>
<dbReference type="AlphaFoldDB" id="A0A0B2A177"/>
<dbReference type="Pfam" id="PF02720">
    <property type="entry name" value="DUF222"/>
    <property type="match status" value="1"/>
</dbReference>
<dbReference type="Proteomes" id="UP000031030">
    <property type="component" value="Unassembled WGS sequence"/>
</dbReference>
<dbReference type="STRING" id="1348253.LK09_19490"/>
<keyword evidence="4" id="KW-1185">Reference proteome</keyword>
<protein>
    <recommendedName>
        <fullName evidence="2">DUF222 domain-containing protein</fullName>
    </recommendedName>
</protein>
<feature type="domain" description="DUF222" evidence="2">
    <location>
        <begin position="66"/>
        <end position="256"/>
    </location>
</feature>
<organism evidence="3 4">
    <name type="scientific">Microbacterium mangrovi</name>
    <dbReference type="NCBI Taxonomy" id="1348253"/>
    <lineage>
        <taxon>Bacteria</taxon>
        <taxon>Bacillati</taxon>
        <taxon>Actinomycetota</taxon>
        <taxon>Actinomycetes</taxon>
        <taxon>Micrococcales</taxon>
        <taxon>Microbacteriaceae</taxon>
        <taxon>Microbacterium</taxon>
    </lineage>
</organism>
<evidence type="ECO:0000256" key="1">
    <source>
        <dbReference type="SAM" id="MobiDB-lite"/>
    </source>
</evidence>
<proteinExistence type="predicted"/>
<accession>A0A0B2A177</accession>
<evidence type="ECO:0000313" key="3">
    <source>
        <dbReference type="EMBL" id="KHK95355.1"/>
    </source>
</evidence>
<name>A0A0B2A177_9MICO</name>
<feature type="non-terminal residue" evidence="3">
    <location>
        <position position="303"/>
    </location>
</feature>